<evidence type="ECO:0000313" key="3">
    <source>
        <dbReference type="Proteomes" id="UP000005439"/>
    </source>
</evidence>
<evidence type="ECO:0000313" key="2">
    <source>
        <dbReference type="EMBL" id="AEW04315.1"/>
    </source>
</evidence>
<sequence>MTAATGNYIVEILFLLTFIVGLLWPARRHH</sequence>
<protein>
    <submittedName>
        <fullName evidence="2">Uncharacterized protein</fullName>
    </submittedName>
</protein>
<dbReference type="STRING" id="679936.Sulac_0812"/>
<evidence type="ECO:0000256" key="1">
    <source>
        <dbReference type="SAM" id="Phobius"/>
    </source>
</evidence>
<gene>
    <name evidence="2" type="ordered locus">Sulac_0812</name>
</gene>
<keyword evidence="3" id="KW-1185">Reference proteome</keyword>
<proteinExistence type="predicted"/>
<organism evidence="2 3">
    <name type="scientific">Sulfobacillus acidophilus (strain ATCC 700253 / DSM 10332 / NAL)</name>
    <dbReference type="NCBI Taxonomy" id="679936"/>
    <lineage>
        <taxon>Bacteria</taxon>
        <taxon>Bacillati</taxon>
        <taxon>Bacillota</taxon>
        <taxon>Clostridia</taxon>
        <taxon>Eubacteriales</taxon>
        <taxon>Clostridiales Family XVII. Incertae Sedis</taxon>
        <taxon>Sulfobacillus</taxon>
    </lineage>
</organism>
<keyword evidence="1" id="KW-0472">Membrane</keyword>
<dbReference type="Proteomes" id="UP000005439">
    <property type="component" value="Chromosome"/>
</dbReference>
<keyword evidence="1" id="KW-0812">Transmembrane</keyword>
<dbReference type="AlphaFoldDB" id="G8U182"/>
<feature type="transmembrane region" description="Helical" evidence="1">
    <location>
        <begin position="6"/>
        <end position="26"/>
    </location>
</feature>
<keyword evidence="1" id="KW-1133">Transmembrane helix</keyword>
<dbReference type="HOGENOM" id="CLU_3405846_0_0_9"/>
<reference evidence="3" key="1">
    <citation type="submission" date="2011-12" db="EMBL/GenBank/DDBJ databases">
        <title>The complete genome of chromosome of Sulfobacillus acidophilus DSM 10332.</title>
        <authorList>
            <person name="Lucas S."/>
            <person name="Han J."/>
            <person name="Lapidus A."/>
            <person name="Bruce D."/>
            <person name="Goodwin L."/>
            <person name="Pitluck S."/>
            <person name="Peters L."/>
            <person name="Kyrpides N."/>
            <person name="Mavromatis K."/>
            <person name="Ivanova N."/>
            <person name="Mikhailova N."/>
            <person name="Chertkov O."/>
            <person name="Saunders E."/>
            <person name="Detter J.C."/>
            <person name="Tapia R."/>
            <person name="Han C."/>
            <person name="Land M."/>
            <person name="Hauser L."/>
            <person name="Markowitz V."/>
            <person name="Cheng J.-F."/>
            <person name="Hugenholtz P."/>
            <person name="Woyke T."/>
            <person name="Wu D."/>
            <person name="Pukall R."/>
            <person name="Gehrich-Schroeter G."/>
            <person name="Schneider S."/>
            <person name="Klenk H.-P."/>
            <person name="Eisen J.A."/>
        </authorList>
    </citation>
    <scope>NUCLEOTIDE SEQUENCE [LARGE SCALE GENOMIC DNA]</scope>
    <source>
        <strain evidence="3">ATCC 700253 / DSM 10332 / NAL</strain>
    </source>
</reference>
<dbReference type="KEGG" id="sap:Sulac_0812"/>
<name>G8U182_SULAD</name>
<accession>G8U182</accession>
<reference evidence="2 3" key="2">
    <citation type="journal article" date="2012" name="Stand. Genomic Sci.">
        <title>Complete genome sequence of the moderately thermophilic mineral-sulfide-oxidizing firmicute Sulfobacillus acidophilus type strain (NAL(T)).</title>
        <authorList>
            <person name="Anderson I."/>
            <person name="Chertkov O."/>
            <person name="Chen A."/>
            <person name="Saunders E."/>
            <person name="Lapidus A."/>
            <person name="Nolan M."/>
            <person name="Lucas S."/>
            <person name="Hammon N."/>
            <person name="Deshpande S."/>
            <person name="Cheng J.F."/>
            <person name="Han C."/>
            <person name="Tapia R."/>
            <person name="Goodwin L.A."/>
            <person name="Pitluck S."/>
            <person name="Liolios K."/>
            <person name="Pagani I."/>
            <person name="Ivanova N."/>
            <person name="Mikhailova N."/>
            <person name="Pati A."/>
            <person name="Palaniappan K."/>
            <person name="Land M."/>
            <person name="Pan C."/>
            <person name="Rohde M."/>
            <person name="Pukall R."/>
            <person name="Goker M."/>
            <person name="Detter J.C."/>
            <person name="Woyke T."/>
            <person name="Bristow J."/>
            <person name="Eisen J.A."/>
            <person name="Markowitz V."/>
            <person name="Hugenholtz P."/>
            <person name="Kyrpides N.C."/>
            <person name="Klenk H.P."/>
            <person name="Mavromatis K."/>
        </authorList>
    </citation>
    <scope>NUCLEOTIDE SEQUENCE [LARGE SCALE GENOMIC DNA]</scope>
    <source>
        <strain evidence="3">ATCC 700253 / DSM 10332 / NAL</strain>
    </source>
</reference>
<dbReference type="EMBL" id="CP003179">
    <property type="protein sequence ID" value="AEW04315.1"/>
    <property type="molecule type" value="Genomic_DNA"/>
</dbReference>